<feature type="non-terminal residue" evidence="1">
    <location>
        <position position="1"/>
    </location>
</feature>
<proteinExistence type="predicted"/>
<reference evidence="1" key="1">
    <citation type="submission" date="2023-08" db="EMBL/GenBank/DDBJ databases">
        <title>First insite into the whole-genome sequence variations in clarithromycin resistant Helicobacter pylori clinical isolates in Russia.</title>
        <authorList>
            <person name="Starkova D.A."/>
            <person name="Svarval A.V."/>
            <person name="Polev D.E."/>
            <person name="Saitova A.T."/>
            <person name="Gladyshev N.S."/>
            <person name="Egorova S.A."/>
        </authorList>
    </citation>
    <scope>NUCLEOTIDE SEQUENCE</scope>
    <source>
        <strain evidence="1">HP96</strain>
    </source>
</reference>
<accession>A0AAW8XF79</accession>
<name>A0AAW8XF79_HELPX</name>
<evidence type="ECO:0000313" key="2">
    <source>
        <dbReference type="Proteomes" id="UP001262343"/>
    </source>
</evidence>
<feature type="non-terminal residue" evidence="1">
    <location>
        <position position="84"/>
    </location>
</feature>
<evidence type="ECO:0000313" key="1">
    <source>
        <dbReference type="EMBL" id="MDU9790780.1"/>
    </source>
</evidence>
<organism evidence="1 2">
    <name type="scientific">Helicobacter pylori</name>
    <name type="common">Campylobacter pylori</name>
    <dbReference type="NCBI Taxonomy" id="210"/>
    <lineage>
        <taxon>Bacteria</taxon>
        <taxon>Pseudomonadati</taxon>
        <taxon>Campylobacterota</taxon>
        <taxon>Epsilonproteobacteria</taxon>
        <taxon>Campylobacterales</taxon>
        <taxon>Helicobacteraceae</taxon>
        <taxon>Helicobacter</taxon>
    </lineage>
</organism>
<protein>
    <submittedName>
        <fullName evidence="1">Uncharacterized protein</fullName>
    </submittedName>
</protein>
<gene>
    <name evidence="1" type="ORF">RGC53_08310</name>
</gene>
<sequence length="84" mass="9202">LAKAIGYDVVNVNTDAFWTTCAELCRYAKTGELPAGATDVPSTMNLAVVFGLRTEPWPELPRLVVEAGYTRWHIYAGDRVSAKS</sequence>
<dbReference type="EMBL" id="JAVKQK010000087">
    <property type="protein sequence ID" value="MDU9790780.1"/>
    <property type="molecule type" value="Genomic_DNA"/>
</dbReference>
<dbReference type="Proteomes" id="UP001262343">
    <property type="component" value="Unassembled WGS sequence"/>
</dbReference>
<comment type="caution">
    <text evidence="1">The sequence shown here is derived from an EMBL/GenBank/DDBJ whole genome shotgun (WGS) entry which is preliminary data.</text>
</comment>
<dbReference type="RefSeq" id="WP_316470607.1">
    <property type="nucleotide sequence ID" value="NZ_JAVKQK010000087.1"/>
</dbReference>
<dbReference type="AlphaFoldDB" id="A0AAW8XF79"/>